<keyword evidence="2" id="KW-1185">Reference proteome</keyword>
<dbReference type="RefSeq" id="WP_146937857.1">
    <property type="nucleotide sequence ID" value="NZ_BJXW01000019.1"/>
</dbReference>
<dbReference type="Proteomes" id="UP000321491">
    <property type="component" value="Unassembled WGS sequence"/>
</dbReference>
<gene>
    <name evidence="1" type="ORF">CQU01_17950</name>
</gene>
<protein>
    <submittedName>
        <fullName evidence="1">Uncharacterized protein</fullName>
    </submittedName>
</protein>
<dbReference type="EMBL" id="BJXW01000019">
    <property type="protein sequence ID" value="GEN31557.1"/>
    <property type="molecule type" value="Genomic_DNA"/>
</dbReference>
<evidence type="ECO:0000313" key="2">
    <source>
        <dbReference type="Proteomes" id="UP000321491"/>
    </source>
</evidence>
<dbReference type="AlphaFoldDB" id="A0A511UY49"/>
<proteinExistence type="predicted"/>
<organism evidence="1 2">
    <name type="scientific">Cerasibacillus quisquiliarum</name>
    <dbReference type="NCBI Taxonomy" id="227865"/>
    <lineage>
        <taxon>Bacteria</taxon>
        <taxon>Bacillati</taxon>
        <taxon>Bacillota</taxon>
        <taxon>Bacilli</taxon>
        <taxon>Bacillales</taxon>
        <taxon>Bacillaceae</taxon>
        <taxon>Cerasibacillus</taxon>
    </lineage>
</organism>
<dbReference type="OrthoDB" id="2893237at2"/>
<accession>A0A511UY49</accession>
<reference evidence="1 2" key="1">
    <citation type="submission" date="2019-07" db="EMBL/GenBank/DDBJ databases">
        <title>Whole genome shotgun sequence of Cerasibacillus quisquiliarum NBRC 102429.</title>
        <authorList>
            <person name="Hosoyama A."/>
            <person name="Uohara A."/>
            <person name="Ohji S."/>
            <person name="Ichikawa N."/>
        </authorList>
    </citation>
    <scope>NUCLEOTIDE SEQUENCE [LARGE SCALE GENOMIC DNA]</scope>
    <source>
        <strain evidence="1 2">NBRC 102429</strain>
    </source>
</reference>
<comment type="caution">
    <text evidence="1">The sequence shown here is derived from an EMBL/GenBank/DDBJ whole genome shotgun (WGS) entry which is preliminary data.</text>
</comment>
<sequence length="253" mass="30054">MLNYSLPEPLNESIVDGIFEGYRDYLDVRRRMFRELKVSGAYAWVKGNHIDHYVALACEQHGVESKLAKAGLTWQYLKFTHENEKILFIVKNARYFDPKQVDKGKDARGRTRQQTNSYMYNLMQINNRIDFDNIPDKRYEKYLQLELLEDFQINLFKNEDNKGINTQFDRFYIVTYQIDQNHYIEEVRVWMPNPIDNNAYLISDLQDYIGSKRIHRIEIEDDLKSILTQSHIPEGTIDHTSFGIVLDAKEKKK</sequence>
<name>A0A511UY49_9BACI</name>
<evidence type="ECO:0000313" key="1">
    <source>
        <dbReference type="EMBL" id="GEN31557.1"/>
    </source>
</evidence>